<proteinExistence type="predicted"/>
<evidence type="ECO:0000313" key="2">
    <source>
        <dbReference type="EMBL" id="CAC5423738.1"/>
    </source>
</evidence>
<dbReference type="Pfam" id="PF18738">
    <property type="entry name" value="HEPN_DZIP3"/>
    <property type="match status" value="1"/>
</dbReference>
<organism evidence="2 3">
    <name type="scientific">Mytilus coruscus</name>
    <name type="common">Sea mussel</name>
    <dbReference type="NCBI Taxonomy" id="42192"/>
    <lineage>
        <taxon>Eukaryota</taxon>
        <taxon>Metazoa</taxon>
        <taxon>Spiralia</taxon>
        <taxon>Lophotrochozoa</taxon>
        <taxon>Mollusca</taxon>
        <taxon>Bivalvia</taxon>
        <taxon>Autobranchia</taxon>
        <taxon>Pteriomorphia</taxon>
        <taxon>Mytilida</taxon>
        <taxon>Mytiloidea</taxon>
        <taxon>Mytilidae</taxon>
        <taxon>Mytilinae</taxon>
        <taxon>Mytilus</taxon>
    </lineage>
</organism>
<dbReference type="Gene3D" id="2.120.10.30">
    <property type="entry name" value="TolB, C-terminal domain"/>
    <property type="match status" value="1"/>
</dbReference>
<dbReference type="Proteomes" id="UP000507470">
    <property type="component" value="Unassembled WGS sequence"/>
</dbReference>
<accession>A0A6J8ET64</accession>
<protein>
    <recommendedName>
        <fullName evidence="1">DZIP3-like HEPN domain-containing protein</fullName>
    </recommendedName>
</protein>
<dbReference type="InterPro" id="IPR041249">
    <property type="entry name" value="HEPN_DZIP3"/>
</dbReference>
<keyword evidence="3" id="KW-1185">Reference proteome</keyword>
<dbReference type="AlphaFoldDB" id="A0A6J8ET64"/>
<evidence type="ECO:0000259" key="1">
    <source>
        <dbReference type="Pfam" id="PF18738"/>
    </source>
</evidence>
<evidence type="ECO:0000313" key="3">
    <source>
        <dbReference type="Proteomes" id="UP000507470"/>
    </source>
</evidence>
<feature type="domain" description="DZIP3-like HEPN" evidence="1">
    <location>
        <begin position="180"/>
        <end position="290"/>
    </location>
</feature>
<gene>
    <name evidence="2" type="ORF">MCOR_55708</name>
</gene>
<dbReference type="EMBL" id="CACVKT020009852">
    <property type="protein sequence ID" value="CAC5423738.1"/>
    <property type="molecule type" value="Genomic_DNA"/>
</dbReference>
<dbReference type="OrthoDB" id="6082856at2759"/>
<dbReference type="InterPro" id="IPR011042">
    <property type="entry name" value="6-blade_b-propeller_TolB-like"/>
</dbReference>
<reference evidence="2 3" key="1">
    <citation type="submission" date="2020-06" db="EMBL/GenBank/DDBJ databases">
        <authorList>
            <person name="Li R."/>
            <person name="Bekaert M."/>
        </authorList>
    </citation>
    <scope>NUCLEOTIDE SEQUENCE [LARGE SCALE GENOMIC DNA]</scope>
    <source>
        <strain evidence="3">wild</strain>
    </source>
</reference>
<name>A0A6J8ET64_MYTCO</name>
<sequence>MSDIFKDRHAKLGCMVLRLFPEVMQLILKEYATPNGVNRKYSQKDFHFVFKENEVVLMDKLPNMDDFTIEICYKILRFENMLDEPKCKWGNAPHDTEVEIADDIQRLINATNSIISINIEAVTENYSEKLLVEIKSIVTRTDSYFEQDTLESIDLYLQCIPVLYTFYPEHQTNLKELQYSNTNNSLDVTLIYKLLRQFNLIPTPAQGWGAIPDKADTKLGDDIERIRRHRNEIAHRCDTNIDTTVFDDFFAKFRDIGHRLDFYFFQKTNYEQRMIDHKTCRMDTEMQAKYENAMKDIEKIQCRQKVRVQIIFQNQDDVDRNITILNSLKEEINEGLSGIEFIVATKGSIVLNVDILLEMMDTDEKLQTTQTLFLEKITERITTFTSETMDIVLFPVEEYTKWNVSKTIGEPVYLDFDIEAELFETDNKLEQQLGKISDVITKHSNGSGKKNNTTATLLPISLDGTDIHHVSLPYPPHFITKVDSDTVAVSCTDIGIILIINISIGSVTSTITTKFKSKTIGGIAVDTRDLPYGISYYDDNNLNKLVWIDGTSVGCCSLDGKLIWRFLHMKYRYAFHMTIDDDGNVYFTDEQTYTVVVVADDGKHFKEILTKSDGLNEPRGIYFDIKENSLLVCNQDGKAFLFDVKKKHN</sequence>
<dbReference type="SUPFAM" id="SSF63825">
    <property type="entry name" value="YWTD domain"/>
    <property type="match status" value="1"/>
</dbReference>